<keyword evidence="1" id="KW-1133">Transmembrane helix</keyword>
<keyword evidence="3" id="KW-1185">Reference proteome</keyword>
<organism evidence="2 3">
    <name type="scientific">Hibiscus syriacus</name>
    <name type="common">Rose of Sharon</name>
    <dbReference type="NCBI Taxonomy" id="106335"/>
    <lineage>
        <taxon>Eukaryota</taxon>
        <taxon>Viridiplantae</taxon>
        <taxon>Streptophyta</taxon>
        <taxon>Embryophyta</taxon>
        <taxon>Tracheophyta</taxon>
        <taxon>Spermatophyta</taxon>
        <taxon>Magnoliopsida</taxon>
        <taxon>eudicotyledons</taxon>
        <taxon>Gunneridae</taxon>
        <taxon>Pentapetalae</taxon>
        <taxon>rosids</taxon>
        <taxon>malvids</taxon>
        <taxon>Malvales</taxon>
        <taxon>Malvaceae</taxon>
        <taxon>Malvoideae</taxon>
        <taxon>Hibiscus</taxon>
    </lineage>
</organism>
<name>A0A6A3ARL4_HIBSY</name>
<proteinExistence type="predicted"/>
<feature type="transmembrane region" description="Helical" evidence="1">
    <location>
        <begin position="27"/>
        <end position="47"/>
    </location>
</feature>
<keyword evidence="1" id="KW-0472">Membrane</keyword>
<feature type="transmembrane region" description="Helical" evidence="1">
    <location>
        <begin position="54"/>
        <end position="72"/>
    </location>
</feature>
<evidence type="ECO:0000313" key="2">
    <source>
        <dbReference type="EMBL" id="KAE8707234.1"/>
    </source>
</evidence>
<comment type="caution">
    <text evidence="2">The sequence shown here is derived from an EMBL/GenBank/DDBJ whole genome shotgun (WGS) entry which is preliminary data.</text>
</comment>
<accession>A0A6A3ARL4</accession>
<reference evidence="2" key="1">
    <citation type="submission" date="2019-09" db="EMBL/GenBank/DDBJ databases">
        <title>Draft genome information of white flower Hibiscus syriacus.</title>
        <authorList>
            <person name="Kim Y.-M."/>
        </authorList>
    </citation>
    <scope>NUCLEOTIDE SEQUENCE [LARGE SCALE GENOMIC DNA]</scope>
    <source>
        <strain evidence="2">YM2019G1</strain>
    </source>
</reference>
<gene>
    <name evidence="2" type="ORF">F3Y22_tig00110384pilonHSYRG00002</name>
</gene>
<evidence type="ECO:0000313" key="3">
    <source>
        <dbReference type="Proteomes" id="UP000436088"/>
    </source>
</evidence>
<keyword evidence="1" id="KW-0812">Transmembrane</keyword>
<dbReference type="Proteomes" id="UP000436088">
    <property type="component" value="Unassembled WGS sequence"/>
</dbReference>
<dbReference type="PANTHER" id="PTHR10994:SF154">
    <property type="entry name" value="RETICULON-LIKE PROTEIN B11"/>
    <property type="match status" value="1"/>
</dbReference>
<protein>
    <submittedName>
        <fullName evidence="2">PRKR-interacting protein 1-like</fullName>
    </submittedName>
</protein>
<dbReference type="EMBL" id="VEPZ02000964">
    <property type="protein sequence ID" value="KAE8707234.1"/>
    <property type="molecule type" value="Genomic_DNA"/>
</dbReference>
<dbReference type="PANTHER" id="PTHR10994">
    <property type="entry name" value="RETICULON"/>
    <property type="match status" value="1"/>
</dbReference>
<dbReference type="InterPro" id="IPR045064">
    <property type="entry name" value="Reticulon-like"/>
</dbReference>
<dbReference type="AlphaFoldDB" id="A0A6A3ARL4"/>
<evidence type="ECO:0000256" key="1">
    <source>
        <dbReference type="SAM" id="Phobius"/>
    </source>
</evidence>
<sequence length="86" mass="9547">MGDSNLSHRTSVHKALGGGRVADLLLWRRWCGGAMLLVSATTMYYLFEIAGYDFLPLWPTFCCSLLLFSSLGQICFTSQQTFATDS</sequence>
<dbReference type="GO" id="GO:0009617">
    <property type="term" value="P:response to bacterium"/>
    <property type="evidence" value="ECO:0007669"/>
    <property type="project" value="InterPro"/>
</dbReference>